<dbReference type="SUPFAM" id="SSF53649">
    <property type="entry name" value="Alkaline phosphatase-like"/>
    <property type="match status" value="2"/>
</dbReference>
<proteinExistence type="inferred from homology"/>
<reference evidence="13" key="2">
    <citation type="journal article" date="2021" name="PeerJ">
        <title>Extensive microbial diversity within the chicken gut microbiome revealed by metagenomics and culture.</title>
        <authorList>
            <person name="Gilroy R."/>
            <person name="Ravi A."/>
            <person name="Getino M."/>
            <person name="Pursley I."/>
            <person name="Horton D.L."/>
            <person name="Alikhan N.F."/>
            <person name="Baker D."/>
            <person name="Gharbi K."/>
            <person name="Hall N."/>
            <person name="Watson M."/>
            <person name="Adriaenssens E.M."/>
            <person name="Foster-Nyarko E."/>
            <person name="Jarju S."/>
            <person name="Secka A."/>
            <person name="Antonio M."/>
            <person name="Oren A."/>
            <person name="Chaudhuri R.R."/>
            <person name="La Ragione R."/>
            <person name="Hildebrand F."/>
            <person name="Pallen M.J."/>
        </authorList>
    </citation>
    <scope>NUCLEOTIDE SEQUENCE</scope>
    <source>
        <strain evidence="13">10532</strain>
    </source>
</reference>
<sequence length="904" mass="102491">MGSLLFDLIIYPLWLIIELVYVVFDLMFHNPFLSIAGVSIAVNILTLPLYNIAEAWQQKERDIQKKMKPQVDRIKAVFKGDEQYMILSTYYRQQHYHPIYGMRSSISLLIQVPFFIAAYSFLSNLEPLKGARFFFIKDLGAPDGLLTLGNYTFNILPVLMTLINIVSGAIYTKGFPLKEKIQLYGMAGLFLILLYNSPSGLVIYWTLNNVFSLFKNIVNKTPKPGKVLYVLASVCAVLMIVFLLFFHHARIIKRLFLSAVLAVIPLLPLLAKAFRVILKKPVEYLSNSKKNRLFLFLSSCGVLWFTAGLFIPSALISSSAQEFSFIGDTGNPLGFVFSSFIKTGGFFIFWFPAMYLLFSDRGKSLLSLIITCLSFGSLLDVFAFTGSYGNISADLILSEAFRLNPEFLGSVLNILAIAGVFLVIFTLIAFDHARILTLANGFILSALFISGMINIYSINSDYKVLLSIIDKDKGTAVSGGRLENEFNLSKTGKNVVVIMLDRAINSFFPIAMEESPELAESYRGFIYYPNTVSYNGHTNLAAPPLFGGYEYTPEKINDRPDETLISKHNEALTVMPLMFARNGFRSKITDASWANYSWIPDNRIFNPYPGIKSGNLEGLYTNHYLKEKSESIANQKALDKGIKRNLLYFSLMRSAPVFTRFYIYKDGTWWESDKSNPEIHSFINKFAPLYYLPEITEIDDGEDSFICMVNNTTHDEVYLEYPEYLPVSTPETLGPVFAGSSLVPFYHVNAASLKQLGKWFDYLRENGCYDNTRIIIVSDHGYNVHLPSFDGMEDKGFFYEFFNPLLVVKDFEADFPWKTDNTFMTNADVPYLASRNLIENPLNPFSGEPLSTDGKRGGVNIITNDIWQPENHSKNLFKFTDADIVTVKENIFDDKNWITSEERK</sequence>
<dbReference type="EMBL" id="JADIMM010000117">
    <property type="protein sequence ID" value="MBO8458639.1"/>
    <property type="molecule type" value="Genomic_DNA"/>
</dbReference>
<dbReference type="CDD" id="cd20070">
    <property type="entry name" value="5TM_YidC_Alb3"/>
    <property type="match status" value="1"/>
</dbReference>
<accession>A0A9D9HQW9</accession>
<keyword evidence="5" id="KW-0653">Protein transport</keyword>
<keyword evidence="7 10" id="KW-0472">Membrane</keyword>
<dbReference type="GO" id="GO:0015031">
    <property type="term" value="P:protein transport"/>
    <property type="evidence" value="ECO:0007669"/>
    <property type="project" value="UniProtKB-KW"/>
</dbReference>
<evidence type="ECO:0000256" key="5">
    <source>
        <dbReference type="ARBA" id="ARBA00022927"/>
    </source>
</evidence>
<keyword evidence="4 9" id="KW-0812">Transmembrane</keyword>
<evidence type="ECO:0000256" key="1">
    <source>
        <dbReference type="ARBA" id="ARBA00004651"/>
    </source>
</evidence>
<feature type="transmembrane region" description="Helical" evidence="10">
    <location>
        <begin position="151"/>
        <end position="171"/>
    </location>
</feature>
<evidence type="ECO:0000259" key="12">
    <source>
        <dbReference type="Pfam" id="PF02096"/>
    </source>
</evidence>
<feature type="domain" description="Sulfatase N-terminal" evidence="11">
    <location>
        <begin position="493"/>
        <end position="784"/>
    </location>
</feature>
<keyword evidence="8" id="KW-0143">Chaperone</keyword>
<keyword evidence="3" id="KW-1003">Cell membrane</keyword>
<comment type="caution">
    <text evidence="13">The sequence shown here is derived from an EMBL/GenBank/DDBJ whole genome shotgun (WGS) entry which is preliminary data.</text>
</comment>
<evidence type="ECO:0000259" key="11">
    <source>
        <dbReference type="Pfam" id="PF00884"/>
    </source>
</evidence>
<evidence type="ECO:0000256" key="7">
    <source>
        <dbReference type="ARBA" id="ARBA00023136"/>
    </source>
</evidence>
<evidence type="ECO:0000256" key="8">
    <source>
        <dbReference type="ARBA" id="ARBA00023186"/>
    </source>
</evidence>
<feature type="domain" description="Membrane insertase YidC/Oxa/ALB C-terminal" evidence="12">
    <location>
        <begin position="33"/>
        <end position="218"/>
    </location>
</feature>
<dbReference type="InterPro" id="IPR017850">
    <property type="entry name" value="Alkaline_phosphatase_core_sf"/>
</dbReference>
<comment type="subcellular location">
    <subcellularLocation>
        <location evidence="1">Cell membrane</location>
        <topology evidence="1">Multi-pass membrane protein</topology>
    </subcellularLocation>
    <subcellularLocation>
        <location evidence="9">Membrane</location>
        <topology evidence="9">Multi-pass membrane protein</topology>
    </subcellularLocation>
</comment>
<evidence type="ECO:0000256" key="10">
    <source>
        <dbReference type="SAM" id="Phobius"/>
    </source>
</evidence>
<feature type="transmembrane region" description="Helical" evidence="10">
    <location>
        <begin position="183"/>
        <end position="207"/>
    </location>
</feature>
<dbReference type="Pfam" id="PF02096">
    <property type="entry name" value="60KD_IMP"/>
    <property type="match status" value="1"/>
</dbReference>
<dbReference type="NCBIfam" id="TIGR03592">
    <property type="entry name" value="yidC_oxa1_cterm"/>
    <property type="match status" value="1"/>
</dbReference>
<evidence type="ECO:0000256" key="3">
    <source>
        <dbReference type="ARBA" id="ARBA00022475"/>
    </source>
</evidence>
<reference evidence="13" key="1">
    <citation type="submission" date="2020-10" db="EMBL/GenBank/DDBJ databases">
        <authorList>
            <person name="Gilroy R."/>
        </authorList>
    </citation>
    <scope>NUCLEOTIDE SEQUENCE</scope>
    <source>
        <strain evidence="13">10532</strain>
    </source>
</reference>
<gene>
    <name evidence="13" type="primary">yidC</name>
    <name evidence="13" type="ORF">IAA81_10530</name>
</gene>
<feature type="transmembrane region" description="Helical" evidence="10">
    <location>
        <begin position="407"/>
        <end position="430"/>
    </location>
</feature>
<evidence type="ECO:0000313" key="14">
    <source>
        <dbReference type="Proteomes" id="UP000823638"/>
    </source>
</evidence>
<dbReference type="PANTHER" id="PTHR12428:SF65">
    <property type="entry name" value="CYTOCHROME C OXIDASE ASSEMBLY PROTEIN COX18, MITOCHONDRIAL"/>
    <property type="match status" value="1"/>
</dbReference>
<keyword evidence="2" id="KW-0813">Transport</keyword>
<feature type="transmembrane region" description="Helical" evidence="10">
    <location>
        <begin position="30"/>
        <end position="53"/>
    </location>
</feature>
<evidence type="ECO:0000256" key="2">
    <source>
        <dbReference type="ARBA" id="ARBA00022448"/>
    </source>
</evidence>
<comment type="similarity">
    <text evidence="9">Belongs to the OXA1/ALB3/YidC family.</text>
</comment>
<evidence type="ECO:0000256" key="6">
    <source>
        <dbReference type="ARBA" id="ARBA00022989"/>
    </source>
</evidence>
<feature type="transmembrane region" description="Helical" evidence="10">
    <location>
        <begin position="100"/>
        <end position="122"/>
    </location>
</feature>
<feature type="transmembrane region" description="Helical" evidence="10">
    <location>
        <begin position="227"/>
        <end position="246"/>
    </location>
</feature>
<dbReference type="InterPro" id="IPR000917">
    <property type="entry name" value="Sulfatase_N"/>
</dbReference>
<feature type="transmembrane region" description="Helical" evidence="10">
    <location>
        <begin position="365"/>
        <end position="387"/>
    </location>
</feature>
<dbReference type="Gene3D" id="3.40.720.10">
    <property type="entry name" value="Alkaline Phosphatase, subunit A"/>
    <property type="match status" value="1"/>
</dbReference>
<feature type="transmembrane region" description="Helical" evidence="10">
    <location>
        <begin position="5"/>
        <end position="24"/>
    </location>
</feature>
<name>A0A9D9HQW9_9SPIR</name>
<dbReference type="GO" id="GO:0005886">
    <property type="term" value="C:plasma membrane"/>
    <property type="evidence" value="ECO:0007669"/>
    <property type="project" value="UniProtKB-SubCell"/>
</dbReference>
<dbReference type="GO" id="GO:0032977">
    <property type="term" value="F:membrane insertase activity"/>
    <property type="evidence" value="ECO:0007669"/>
    <property type="project" value="InterPro"/>
</dbReference>
<dbReference type="InterPro" id="IPR047196">
    <property type="entry name" value="YidC_ALB_C"/>
</dbReference>
<dbReference type="InterPro" id="IPR001708">
    <property type="entry name" value="YidC/ALB3/OXA1/COX18"/>
</dbReference>
<protein>
    <submittedName>
        <fullName evidence="13">Membrane protein insertase YidC</fullName>
    </submittedName>
</protein>
<dbReference type="InterPro" id="IPR028055">
    <property type="entry name" value="YidC/Oxa/ALB_C"/>
</dbReference>
<organism evidence="13 14">
    <name type="scientific">Candidatus Gallitreponema excrementavium</name>
    <dbReference type="NCBI Taxonomy" id="2840840"/>
    <lineage>
        <taxon>Bacteria</taxon>
        <taxon>Pseudomonadati</taxon>
        <taxon>Spirochaetota</taxon>
        <taxon>Spirochaetia</taxon>
        <taxon>Spirochaetales</taxon>
        <taxon>Candidatus Gallitreponema</taxon>
    </lineage>
</organism>
<feature type="transmembrane region" description="Helical" evidence="10">
    <location>
        <begin position="335"/>
        <end position="358"/>
    </location>
</feature>
<dbReference type="Proteomes" id="UP000823638">
    <property type="component" value="Unassembled WGS sequence"/>
</dbReference>
<keyword evidence="6 10" id="KW-1133">Transmembrane helix</keyword>
<feature type="transmembrane region" description="Helical" evidence="10">
    <location>
        <begin position="293"/>
        <end position="315"/>
    </location>
</feature>
<evidence type="ECO:0000256" key="9">
    <source>
        <dbReference type="RuleBase" id="RU003945"/>
    </source>
</evidence>
<dbReference type="PANTHER" id="PTHR12428">
    <property type="entry name" value="OXA1"/>
    <property type="match status" value="1"/>
</dbReference>
<dbReference type="AlphaFoldDB" id="A0A9D9HQW9"/>
<feature type="transmembrane region" description="Helical" evidence="10">
    <location>
        <begin position="437"/>
        <end position="458"/>
    </location>
</feature>
<dbReference type="Pfam" id="PF00884">
    <property type="entry name" value="Sulfatase"/>
    <property type="match status" value="1"/>
</dbReference>
<dbReference type="GO" id="GO:0051205">
    <property type="term" value="P:protein insertion into membrane"/>
    <property type="evidence" value="ECO:0007669"/>
    <property type="project" value="TreeGrafter"/>
</dbReference>
<evidence type="ECO:0000313" key="13">
    <source>
        <dbReference type="EMBL" id="MBO8458639.1"/>
    </source>
</evidence>
<evidence type="ECO:0000256" key="4">
    <source>
        <dbReference type="ARBA" id="ARBA00022692"/>
    </source>
</evidence>